<name>X1UR03_9ZZZZ</name>
<organism evidence="1">
    <name type="scientific">marine sediment metagenome</name>
    <dbReference type="NCBI Taxonomy" id="412755"/>
    <lineage>
        <taxon>unclassified sequences</taxon>
        <taxon>metagenomes</taxon>
        <taxon>ecological metagenomes</taxon>
    </lineage>
</organism>
<accession>X1UR03</accession>
<dbReference type="EMBL" id="BARW01035378">
    <property type="protein sequence ID" value="GAJ19919.1"/>
    <property type="molecule type" value="Genomic_DNA"/>
</dbReference>
<comment type="caution">
    <text evidence="1">The sequence shown here is derived from an EMBL/GenBank/DDBJ whole genome shotgun (WGS) entry which is preliminary data.</text>
</comment>
<proteinExistence type="predicted"/>
<sequence>MKERPRLYGIWRYWWHWYRVSRADWQTRLWHEELRAWKKEIRGWEAADTVEAHLDRAEVIRKNVAAIEDGITIIRRELTETLKLARTREWKIRFPRPYTTMERWIITIRRRFKTIRYWIKRIQEELPARLYRIKIRLYNMQRAPTPTGMFQGFYDIDAVIHPETGLVNWDWWLTEQEIAIAKYHFVGYFKGMAKWRSPDQVGLAYFDEPTGVPYEEERVKYRY</sequence>
<gene>
    <name evidence="1" type="ORF">S12H4_55191</name>
</gene>
<feature type="non-terminal residue" evidence="1">
    <location>
        <position position="223"/>
    </location>
</feature>
<reference evidence="1" key="1">
    <citation type="journal article" date="2014" name="Front. Microbiol.">
        <title>High frequency of phylogenetically diverse reductive dehalogenase-homologous genes in deep subseafloor sedimentary metagenomes.</title>
        <authorList>
            <person name="Kawai M."/>
            <person name="Futagami T."/>
            <person name="Toyoda A."/>
            <person name="Takaki Y."/>
            <person name="Nishi S."/>
            <person name="Hori S."/>
            <person name="Arai W."/>
            <person name="Tsubouchi T."/>
            <person name="Morono Y."/>
            <person name="Uchiyama I."/>
            <person name="Ito T."/>
            <person name="Fujiyama A."/>
            <person name="Inagaki F."/>
            <person name="Takami H."/>
        </authorList>
    </citation>
    <scope>NUCLEOTIDE SEQUENCE</scope>
    <source>
        <strain evidence="1">Expedition CK06-06</strain>
    </source>
</reference>
<dbReference type="AlphaFoldDB" id="X1UR03"/>
<protein>
    <submittedName>
        <fullName evidence="1">Uncharacterized protein</fullName>
    </submittedName>
</protein>
<evidence type="ECO:0000313" key="1">
    <source>
        <dbReference type="EMBL" id="GAJ19919.1"/>
    </source>
</evidence>